<dbReference type="SUPFAM" id="SSF103642">
    <property type="entry name" value="Sec-C motif"/>
    <property type="match status" value="1"/>
</dbReference>
<feature type="region of interest" description="Disordered" evidence="1">
    <location>
        <begin position="1"/>
        <end position="27"/>
    </location>
</feature>
<accession>A0ABW1JEJ9</accession>
<evidence type="ECO:0000259" key="2">
    <source>
        <dbReference type="Pfam" id="PF19348"/>
    </source>
</evidence>
<dbReference type="Proteomes" id="UP001596189">
    <property type="component" value="Unassembled WGS sequence"/>
</dbReference>
<dbReference type="InterPro" id="IPR004027">
    <property type="entry name" value="SEC_C_motif"/>
</dbReference>
<sequence>MGKSSRRPSTTSTASAVADADVPVVGQREPCPCGSGKKYKACHGRARAVAAPTPTGRTFEGLPGEPDWVALREVVPAATATLTLAPALRRKKSGDQPALNEITVATVLPLAWPAMRRADGRVLVGLQTGGGSGDPSRDVGSAAAAAVAAEPGTPITLTDLPSDGPRLQAVVAPDATMTVTLHEGFDFWVEGADDLDAEVRESLERANSAVIPTARLTGVEAAYWCQIGDRTHLRWVLPQGEDELLDGLARLHATGESSLGDGTRYVGAFRAHGLLVPVWDLPQEWTADDVEGPAAAFAERLAEALAKDEPLTYDERRARAGVVSRQLTLR</sequence>
<evidence type="ECO:0000256" key="1">
    <source>
        <dbReference type="SAM" id="MobiDB-lite"/>
    </source>
</evidence>
<feature type="compositionally biased region" description="Low complexity" evidence="1">
    <location>
        <begin position="7"/>
        <end position="25"/>
    </location>
</feature>
<evidence type="ECO:0000313" key="3">
    <source>
        <dbReference type="EMBL" id="MFC6007312.1"/>
    </source>
</evidence>
<dbReference type="InterPro" id="IPR045970">
    <property type="entry name" value="DUF5926"/>
</dbReference>
<protein>
    <submittedName>
        <fullName evidence="3">DUF5926 family protein</fullName>
    </submittedName>
</protein>
<dbReference type="Pfam" id="PF02810">
    <property type="entry name" value="SEC-C"/>
    <property type="match status" value="1"/>
</dbReference>
<keyword evidence="4" id="KW-1185">Reference proteome</keyword>
<dbReference type="Pfam" id="PF19348">
    <property type="entry name" value="DUF5926"/>
    <property type="match status" value="1"/>
</dbReference>
<dbReference type="Gene3D" id="3.10.450.50">
    <property type="match status" value="1"/>
</dbReference>
<dbReference type="EMBL" id="JBHSRD010000003">
    <property type="protein sequence ID" value="MFC6007312.1"/>
    <property type="molecule type" value="Genomic_DNA"/>
</dbReference>
<organism evidence="3 4">
    <name type="scientific">Angustibacter luteus</name>
    <dbReference type="NCBI Taxonomy" id="658456"/>
    <lineage>
        <taxon>Bacteria</taxon>
        <taxon>Bacillati</taxon>
        <taxon>Actinomycetota</taxon>
        <taxon>Actinomycetes</taxon>
        <taxon>Kineosporiales</taxon>
        <taxon>Kineosporiaceae</taxon>
    </lineage>
</organism>
<gene>
    <name evidence="3" type="ORF">ACFQDO_09245</name>
</gene>
<name>A0ABW1JEJ9_9ACTN</name>
<dbReference type="RefSeq" id="WP_345716115.1">
    <property type="nucleotide sequence ID" value="NZ_BAABFP010000004.1"/>
</dbReference>
<comment type="caution">
    <text evidence="3">The sequence shown here is derived from an EMBL/GenBank/DDBJ whole genome shotgun (WGS) entry which is preliminary data.</text>
</comment>
<evidence type="ECO:0000313" key="4">
    <source>
        <dbReference type="Proteomes" id="UP001596189"/>
    </source>
</evidence>
<proteinExistence type="predicted"/>
<feature type="domain" description="DUF5926" evidence="2">
    <location>
        <begin position="59"/>
        <end position="330"/>
    </location>
</feature>
<reference evidence="4" key="1">
    <citation type="journal article" date="2019" name="Int. J. Syst. Evol. Microbiol.">
        <title>The Global Catalogue of Microorganisms (GCM) 10K type strain sequencing project: providing services to taxonomists for standard genome sequencing and annotation.</title>
        <authorList>
            <consortium name="The Broad Institute Genomics Platform"/>
            <consortium name="The Broad Institute Genome Sequencing Center for Infectious Disease"/>
            <person name="Wu L."/>
            <person name="Ma J."/>
        </authorList>
    </citation>
    <scope>NUCLEOTIDE SEQUENCE [LARGE SCALE GENOMIC DNA]</scope>
    <source>
        <strain evidence="4">KACC 14249</strain>
    </source>
</reference>